<gene>
    <name evidence="2" type="ORF">EV702DRAFT_1140106</name>
</gene>
<sequence length="234" mass="24608">MHEHLGLQLSGAANTPPTPPSTQGAVHSGPGPSPQPSAAGPLSADAGGTAITRPNHARAPQIPAQQPAPQIRQQPNQQQSALPAGSNTPQPQGQPPAQPADEIAALRARIAELERGSAHGNQLPARATFPHQALIADPTAVNRIRANLSSAKDESKKLSLPALQPGHTVSALSLPIPPKVEEAFQLYRYVPYMALTHAARSKAHLRGEDSSFIFTQGWCSESCRREDFALLGCG</sequence>
<dbReference type="AlphaFoldDB" id="A0A9P6ZKI8"/>
<dbReference type="Proteomes" id="UP000714275">
    <property type="component" value="Unassembled WGS sequence"/>
</dbReference>
<dbReference type="EMBL" id="JABBWD010000067">
    <property type="protein sequence ID" value="KAG1770155.1"/>
    <property type="molecule type" value="Genomic_DNA"/>
</dbReference>
<dbReference type="OrthoDB" id="3265128at2759"/>
<reference evidence="2" key="1">
    <citation type="journal article" date="2020" name="New Phytol.">
        <title>Comparative genomics reveals dynamic genome evolution in host specialist ectomycorrhizal fungi.</title>
        <authorList>
            <person name="Lofgren L.A."/>
            <person name="Nguyen N.H."/>
            <person name="Vilgalys R."/>
            <person name="Ruytinx J."/>
            <person name="Liao H.L."/>
            <person name="Branco S."/>
            <person name="Kuo A."/>
            <person name="LaButti K."/>
            <person name="Lipzen A."/>
            <person name="Andreopoulos W."/>
            <person name="Pangilinan J."/>
            <person name="Riley R."/>
            <person name="Hundley H."/>
            <person name="Na H."/>
            <person name="Barry K."/>
            <person name="Grigoriev I.V."/>
            <person name="Stajich J.E."/>
            <person name="Kennedy P.G."/>
        </authorList>
    </citation>
    <scope>NUCLEOTIDE SEQUENCE</scope>
    <source>
        <strain evidence="2">DOB743</strain>
    </source>
</reference>
<name>A0A9P6ZKI8_9AGAM</name>
<comment type="caution">
    <text evidence="2">The sequence shown here is derived from an EMBL/GenBank/DDBJ whole genome shotgun (WGS) entry which is preliminary data.</text>
</comment>
<feature type="region of interest" description="Disordered" evidence="1">
    <location>
        <begin position="1"/>
        <end position="100"/>
    </location>
</feature>
<proteinExistence type="predicted"/>
<feature type="compositionally biased region" description="Polar residues" evidence="1">
    <location>
        <begin position="11"/>
        <end position="25"/>
    </location>
</feature>
<evidence type="ECO:0000256" key="1">
    <source>
        <dbReference type="SAM" id="MobiDB-lite"/>
    </source>
</evidence>
<accession>A0A9P6ZKI8</accession>
<evidence type="ECO:0000313" key="2">
    <source>
        <dbReference type="EMBL" id="KAG1770155.1"/>
    </source>
</evidence>
<feature type="compositionally biased region" description="Low complexity" evidence="1">
    <location>
        <begin position="57"/>
        <end position="79"/>
    </location>
</feature>
<keyword evidence="3" id="KW-1185">Reference proteome</keyword>
<organism evidence="2 3">
    <name type="scientific">Suillus placidus</name>
    <dbReference type="NCBI Taxonomy" id="48579"/>
    <lineage>
        <taxon>Eukaryota</taxon>
        <taxon>Fungi</taxon>
        <taxon>Dikarya</taxon>
        <taxon>Basidiomycota</taxon>
        <taxon>Agaricomycotina</taxon>
        <taxon>Agaricomycetes</taxon>
        <taxon>Agaricomycetidae</taxon>
        <taxon>Boletales</taxon>
        <taxon>Suillineae</taxon>
        <taxon>Suillaceae</taxon>
        <taxon>Suillus</taxon>
    </lineage>
</organism>
<protein>
    <submittedName>
        <fullName evidence="2">Uncharacterized protein</fullName>
    </submittedName>
</protein>
<evidence type="ECO:0000313" key="3">
    <source>
        <dbReference type="Proteomes" id="UP000714275"/>
    </source>
</evidence>